<name>A0A089NVC9_9HYPH</name>
<protein>
    <submittedName>
        <fullName evidence="2">Protein of unassigned function</fullName>
    </submittedName>
</protein>
<feature type="compositionally biased region" description="Basic and acidic residues" evidence="1">
    <location>
        <begin position="25"/>
        <end position="39"/>
    </location>
</feature>
<proteinExistence type="predicted"/>
<feature type="region of interest" description="Disordered" evidence="1">
    <location>
        <begin position="1"/>
        <end position="39"/>
    </location>
</feature>
<sequence length="39" mass="4433">MRIQMVRELSAVSDPLENRVSPAFQDRDDGKVDDSLVSR</sequence>
<dbReference type="AlphaFoldDB" id="A0A089NVC9"/>
<evidence type="ECO:0000256" key="1">
    <source>
        <dbReference type="SAM" id="MobiDB-lite"/>
    </source>
</evidence>
<evidence type="ECO:0000313" key="2">
    <source>
        <dbReference type="EMBL" id="AIQ91342.1"/>
    </source>
</evidence>
<dbReference type="Proteomes" id="UP000029492">
    <property type="component" value="Chromosome"/>
</dbReference>
<organism evidence="2 3">
    <name type="scientific">Methylobacterium oryzae CBMB20</name>
    <dbReference type="NCBI Taxonomy" id="693986"/>
    <lineage>
        <taxon>Bacteria</taxon>
        <taxon>Pseudomonadati</taxon>
        <taxon>Pseudomonadota</taxon>
        <taxon>Alphaproteobacteria</taxon>
        <taxon>Hyphomicrobiales</taxon>
        <taxon>Methylobacteriaceae</taxon>
        <taxon>Methylobacterium</taxon>
    </lineage>
</organism>
<accession>A0A089NVC9</accession>
<dbReference type="HOGENOM" id="CLU_3312626_0_0_5"/>
<dbReference type="KEGG" id="mor:MOC_3587"/>
<evidence type="ECO:0000313" key="3">
    <source>
        <dbReference type="Proteomes" id="UP000029492"/>
    </source>
</evidence>
<gene>
    <name evidence="2" type="ORF">MOC_3587</name>
</gene>
<dbReference type="EMBL" id="CP003811">
    <property type="protein sequence ID" value="AIQ91342.1"/>
    <property type="molecule type" value="Genomic_DNA"/>
</dbReference>
<reference evidence="2 3" key="1">
    <citation type="journal article" date="2014" name="PLoS ONE">
        <title>Genome Information of Methylobacterium oryzae, a Plant-Probiotic Methylotroph in the Phyllosphere.</title>
        <authorList>
            <person name="Kwak M.J."/>
            <person name="Jeong H."/>
            <person name="Madhaiyan M."/>
            <person name="Lee Y."/>
            <person name="Sa T.M."/>
            <person name="Oh T.K."/>
            <person name="Kim J.F."/>
        </authorList>
    </citation>
    <scope>NUCLEOTIDE SEQUENCE [LARGE SCALE GENOMIC DNA]</scope>
    <source>
        <strain evidence="2 3">CBMB20</strain>
    </source>
</reference>
<keyword evidence="3" id="KW-1185">Reference proteome</keyword>